<name>A0A061QW76_9CHLO</name>
<accession>A0A061QW76</accession>
<feature type="non-terminal residue" evidence="1">
    <location>
        <position position="66"/>
    </location>
</feature>
<gene>
    <name evidence="1" type="ORF">TSPGSL018_22538</name>
</gene>
<feature type="non-terminal residue" evidence="1">
    <location>
        <position position="1"/>
    </location>
</feature>
<sequence>INYHRATEIIQNSRFEGSNDGSNYFVLLAIEQEPLQGYTTYYVPDGTASYRYVRWARSIGPCYLAE</sequence>
<dbReference type="AlphaFoldDB" id="A0A061QW76"/>
<dbReference type="Gene3D" id="2.60.120.260">
    <property type="entry name" value="Galactose-binding domain-like"/>
    <property type="match status" value="1"/>
</dbReference>
<reference evidence="1" key="1">
    <citation type="submission" date="2014-05" db="EMBL/GenBank/DDBJ databases">
        <title>The transcriptome of the halophilic microalga Tetraselmis sp. GSL018 isolated from the Great Salt Lake, Utah.</title>
        <authorList>
            <person name="Jinkerson R.E."/>
            <person name="D'Adamo S."/>
            <person name="Posewitz M.C."/>
        </authorList>
    </citation>
    <scope>NUCLEOTIDE SEQUENCE</scope>
    <source>
        <strain evidence="1">GSL018</strain>
    </source>
</reference>
<proteinExistence type="predicted"/>
<protein>
    <submittedName>
        <fullName evidence="1">Uncharacterized protein</fullName>
    </submittedName>
</protein>
<organism evidence="1">
    <name type="scientific">Tetraselmis sp. GSL018</name>
    <dbReference type="NCBI Taxonomy" id="582737"/>
    <lineage>
        <taxon>Eukaryota</taxon>
        <taxon>Viridiplantae</taxon>
        <taxon>Chlorophyta</taxon>
        <taxon>core chlorophytes</taxon>
        <taxon>Chlorodendrophyceae</taxon>
        <taxon>Chlorodendrales</taxon>
        <taxon>Chlorodendraceae</taxon>
        <taxon>Tetraselmis</taxon>
    </lineage>
</organism>
<evidence type="ECO:0000313" key="1">
    <source>
        <dbReference type="EMBL" id="JAC62709.1"/>
    </source>
</evidence>
<dbReference type="EMBL" id="GBEZ01024260">
    <property type="protein sequence ID" value="JAC62709.1"/>
    <property type="molecule type" value="Transcribed_RNA"/>
</dbReference>